<dbReference type="VEuPathDB" id="FungiDB:PC110_g19474"/>
<accession>A0A329RHP4</accession>
<reference evidence="1" key="2">
    <citation type="submission" date="2018-10" db="EMBL/GenBank/DDBJ databases">
        <title>Effector identification in a new, highly contiguous assembly of the strawberry crown rot pathogen Phytophthora cactorum.</title>
        <authorList>
            <person name="Armitage A.D."/>
            <person name="Nellist C.F."/>
            <person name="Bates H."/>
            <person name="Vickerstaff R.J."/>
            <person name="Harrison R.J."/>
        </authorList>
    </citation>
    <scope>NUCLEOTIDE SEQUENCE</scope>
    <source>
        <strain evidence="1">4040</strain>
    </source>
</reference>
<organism evidence="2 3">
    <name type="scientific">Phytophthora cactorum</name>
    <dbReference type="NCBI Taxonomy" id="29920"/>
    <lineage>
        <taxon>Eukaryota</taxon>
        <taxon>Sar</taxon>
        <taxon>Stramenopiles</taxon>
        <taxon>Oomycota</taxon>
        <taxon>Peronosporomycetes</taxon>
        <taxon>Peronosporales</taxon>
        <taxon>Peronosporaceae</taxon>
        <taxon>Phytophthora</taxon>
    </lineage>
</organism>
<evidence type="ECO:0000313" key="2">
    <source>
        <dbReference type="EMBL" id="RAW24094.1"/>
    </source>
</evidence>
<dbReference type="AlphaFoldDB" id="A0A329RHP4"/>
<proteinExistence type="predicted"/>
<reference evidence="2 3" key="1">
    <citation type="submission" date="2018-01" db="EMBL/GenBank/DDBJ databases">
        <title>Draft genome of the strawberry crown rot pathogen Phytophthora cactorum.</title>
        <authorList>
            <person name="Armitage A.D."/>
            <person name="Lysoe E."/>
            <person name="Nellist C.F."/>
            <person name="Harrison R.J."/>
            <person name="Brurberg M.B."/>
        </authorList>
    </citation>
    <scope>NUCLEOTIDE SEQUENCE [LARGE SCALE GENOMIC DNA]</scope>
    <source>
        <strain evidence="2 3">10300</strain>
    </source>
</reference>
<evidence type="ECO:0000313" key="3">
    <source>
        <dbReference type="Proteomes" id="UP000251314"/>
    </source>
</evidence>
<sequence>MLQGRYPSSLSDTQRVAKIRDNMAGNIEERNLRANAQKNDAPGCTVKALNVLVEYLIAHAEVATGLKSVHDVALLNTMWHTFGRAIDTCFARKQQLSIAASGELFFRVARMNTSVVQGPERWHQRMLHAFGFLFVCYEKPSEYLFPLVPRYVVSDLTGGQTYTQEEAVFYWKA</sequence>
<dbReference type="Proteomes" id="UP000736787">
    <property type="component" value="Unassembled WGS sequence"/>
</dbReference>
<comment type="caution">
    <text evidence="2">The sequence shown here is derived from an EMBL/GenBank/DDBJ whole genome shotgun (WGS) entry which is preliminary data.</text>
</comment>
<dbReference type="EMBL" id="MJFZ01000936">
    <property type="protein sequence ID" value="RAW24094.1"/>
    <property type="molecule type" value="Genomic_DNA"/>
</dbReference>
<dbReference type="Proteomes" id="UP000251314">
    <property type="component" value="Unassembled WGS sequence"/>
</dbReference>
<dbReference type="EMBL" id="RCMK01000570">
    <property type="protein sequence ID" value="KAG2921335.1"/>
    <property type="molecule type" value="Genomic_DNA"/>
</dbReference>
<evidence type="ECO:0000313" key="1">
    <source>
        <dbReference type="EMBL" id="KAG2921335.1"/>
    </source>
</evidence>
<gene>
    <name evidence="2" type="ORF">PC110_g19474</name>
    <name evidence="1" type="ORF">PC117_g16265</name>
</gene>
<keyword evidence="3" id="KW-1185">Reference proteome</keyword>
<dbReference type="OrthoDB" id="125793at2759"/>
<protein>
    <submittedName>
        <fullName evidence="2">Uncharacterized protein</fullName>
    </submittedName>
</protein>
<name>A0A329RHP4_9STRA</name>